<dbReference type="InterPro" id="IPR003787">
    <property type="entry name" value="Sulphur_relay_DsrE/F-like"/>
</dbReference>
<dbReference type="InterPro" id="IPR027396">
    <property type="entry name" value="DsrEFH-like"/>
</dbReference>
<reference evidence="1 2" key="1">
    <citation type="submission" date="2018-06" db="EMBL/GenBank/DDBJ databases">
        <title>Genomic Encyclopedia of Archaeal and Bacterial Type Strains, Phase II (KMG-II): from individual species to whole genera.</title>
        <authorList>
            <person name="Goeker M."/>
        </authorList>
    </citation>
    <scope>NUCLEOTIDE SEQUENCE [LARGE SCALE GENOMIC DNA]</scope>
    <source>
        <strain evidence="1 2">DSM 23522</strain>
    </source>
</reference>
<comment type="caution">
    <text evidence="1">The sequence shown here is derived from an EMBL/GenBank/DDBJ whole genome shotgun (WGS) entry which is preliminary data.</text>
</comment>
<gene>
    <name evidence="1" type="ORF">LV92_01524</name>
</gene>
<evidence type="ECO:0000313" key="1">
    <source>
        <dbReference type="EMBL" id="RAJ12291.1"/>
    </source>
</evidence>
<dbReference type="Gene3D" id="3.40.1260.10">
    <property type="entry name" value="DsrEFH-like"/>
    <property type="match status" value="1"/>
</dbReference>
<dbReference type="AlphaFoldDB" id="A0A327R6M5"/>
<dbReference type="Pfam" id="PF02635">
    <property type="entry name" value="DsrE"/>
    <property type="match status" value="1"/>
</dbReference>
<proteinExistence type="predicted"/>
<dbReference type="SUPFAM" id="SSF75169">
    <property type="entry name" value="DsrEFH-like"/>
    <property type="match status" value="1"/>
</dbReference>
<protein>
    <submittedName>
        <fullName evidence="1">Intracellular sulfur oxidation DsrE/DsrF family protein</fullName>
    </submittedName>
</protein>
<dbReference type="OrthoDB" id="7206705at2"/>
<keyword evidence="2" id="KW-1185">Reference proteome</keyword>
<accession>A0A327R6M5</accession>
<organism evidence="1 2">
    <name type="scientific">Arenibacter echinorum</name>
    <dbReference type="NCBI Taxonomy" id="440515"/>
    <lineage>
        <taxon>Bacteria</taxon>
        <taxon>Pseudomonadati</taxon>
        <taxon>Bacteroidota</taxon>
        <taxon>Flavobacteriia</taxon>
        <taxon>Flavobacteriales</taxon>
        <taxon>Flavobacteriaceae</taxon>
        <taxon>Arenibacter</taxon>
    </lineage>
</organism>
<dbReference type="PANTHER" id="PTHR37691:SF1">
    <property type="entry name" value="BLR3518 PROTEIN"/>
    <property type="match status" value="1"/>
</dbReference>
<name>A0A327R6M5_9FLAO</name>
<dbReference type="PANTHER" id="PTHR37691">
    <property type="entry name" value="BLR3518 PROTEIN"/>
    <property type="match status" value="1"/>
</dbReference>
<sequence length="195" mass="21718">MEPTTPLSQLEMQNRSPLLFLLALLLLQTSLTFGQKNEPTTGPVFNDIGAVFSIDNLDFLPDTSKELKAIFDIDRKQTDPSIGNPIISSLHRYYNMHVRYGVPKDKIKLALVLHGSSTKDALSPAVYKEKYNTDNPNRDLIKALSNIGVDVFLCGQSMSSTGYSKEDLLPEVKVALSAMTVLTVYQMNNYALIKF</sequence>
<dbReference type="EMBL" id="QLLN01000003">
    <property type="protein sequence ID" value="RAJ12291.1"/>
    <property type="molecule type" value="Genomic_DNA"/>
</dbReference>
<evidence type="ECO:0000313" key="2">
    <source>
        <dbReference type="Proteomes" id="UP000249696"/>
    </source>
</evidence>
<dbReference type="Proteomes" id="UP000249696">
    <property type="component" value="Unassembled WGS sequence"/>
</dbReference>